<dbReference type="NCBIfam" id="NF000756">
    <property type="entry name" value="PRK00047.1"/>
    <property type="match status" value="1"/>
</dbReference>
<sequence>MNEKYILVIDQSTSGTKALIVDQQGSVVARKTGSHKQIYPQSGWVEHDPIEIYESVKAAINAIAESNQKIIDKVKALTITNQRETVIVWDKQTGEPVYNAIIWQCRRTASMCTFLKDKGYEEKVHSKTGLTIDPYFSATKVKWILDNISGVRERAENGDLLLGTIDSWLLWKLTNGNVHATDVTNASRTLLFNINSLNWDDELLEIFDIPKLMLPEVRFSDDIYGFIQDSELLLPKIPISGVIGDSQAALFAQRCFHKGTAKATFGTGTSVMVFTEELVDAKDGLVTSIAWGLNKEVKYALEGIIHTTGDIIKWMKDDLTLFDDFDEAESLAAMLEDNGGVYLVPAFVGLGAPYWSPNTRAGITGISRNTNKSHIIRAGLESIVYQVKDVIQLIYQDTNVAVKELKVDGGATSNAFLMQFLSDVLGIKVIVSNVSELSALGSAYLGGLGIKLWNSIEEINQLRNEQHIFEPKMTQETREQFYSEWKHAIHSLLI</sequence>
<evidence type="ECO:0000313" key="10">
    <source>
        <dbReference type="EMBL" id="ASB91343.1"/>
    </source>
</evidence>
<dbReference type="PANTHER" id="PTHR10196:SF69">
    <property type="entry name" value="GLYCEROL KINASE"/>
    <property type="match status" value="1"/>
</dbReference>
<keyword evidence="2 10" id="KW-0808">Transferase</keyword>
<dbReference type="Pfam" id="PF02782">
    <property type="entry name" value="FGGY_C"/>
    <property type="match status" value="1"/>
</dbReference>
<evidence type="ECO:0000256" key="3">
    <source>
        <dbReference type="ARBA" id="ARBA00022741"/>
    </source>
</evidence>
<keyword evidence="11" id="KW-1185">Reference proteome</keyword>
<name>A0ABM6LPM6_9BACI</name>
<feature type="domain" description="Carbohydrate kinase FGGY C-terminal" evidence="9">
    <location>
        <begin position="262"/>
        <end position="447"/>
    </location>
</feature>
<dbReference type="Gene3D" id="3.30.420.40">
    <property type="match status" value="2"/>
</dbReference>
<feature type="domain" description="Carbohydrate kinase FGGY N-terminal" evidence="8">
    <location>
        <begin position="5"/>
        <end position="251"/>
    </location>
</feature>
<evidence type="ECO:0000259" key="8">
    <source>
        <dbReference type="Pfam" id="PF00370"/>
    </source>
</evidence>
<dbReference type="NCBIfam" id="TIGR01311">
    <property type="entry name" value="glycerol_kin"/>
    <property type="match status" value="1"/>
</dbReference>
<comment type="similarity">
    <text evidence="1">Belongs to the FGGY kinase family.</text>
</comment>
<reference evidence="10 11" key="1">
    <citation type="submission" date="2017-06" db="EMBL/GenBank/DDBJ databases">
        <title>Genome sequence of Bacillus sonorensis strain SRCM101395.</title>
        <authorList>
            <person name="Cho S.H."/>
        </authorList>
    </citation>
    <scope>NUCLEOTIDE SEQUENCE [LARGE SCALE GENOMIC DNA]</scope>
    <source>
        <strain evidence="10 11">SRCM101395</strain>
    </source>
</reference>
<accession>A0ABM6LPM6</accession>
<dbReference type="InterPro" id="IPR018483">
    <property type="entry name" value="Carb_kinase_FGGY_CS"/>
</dbReference>
<evidence type="ECO:0000259" key="9">
    <source>
        <dbReference type="Pfam" id="PF02782"/>
    </source>
</evidence>
<evidence type="ECO:0000256" key="5">
    <source>
        <dbReference type="ARBA" id="ARBA00022798"/>
    </source>
</evidence>
<evidence type="ECO:0000256" key="1">
    <source>
        <dbReference type="ARBA" id="ARBA00009156"/>
    </source>
</evidence>
<protein>
    <recommendedName>
        <fullName evidence="7">ATP:glycerol 3-phosphotransferase</fullName>
    </recommendedName>
</protein>
<dbReference type="PIRSF" id="PIRSF000538">
    <property type="entry name" value="GlpK"/>
    <property type="match status" value="1"/>
</dbReference>
<proteinExistence type="inferred from homology"/>
<keyword evidence="5" id="KW-0319">Glycerol metabolism</keyword>
<dbReference type="GeneID" id="92851229"/>
<evidence type="ECO:0000256" key="2">
    <source>
        <dbReference type="ARBA" id="ARBA00022679"/>
    </source>
</evidence>
<keyword evidence="6" id="KW-0067">ATP-binding</keyword>
<dbReference type="RefSeq" id="WP_006639961.1">
    <property type="nucleotide sequence ID" value="NZ_BORD01000008.1"/>
</dbReference>
<dbReference type="InterPro" id="IPR005999">
    <property type="entry name" value="Glycerol_kin"/>
</dbReference>
<dbReference type="InterPro" id="IPR018485">
    <property type="entry name" value="FGGY_C"/>
</dbReference>
<evidence type="ECO:0000256" key="7">
    <source>
        <dbReference type="ARBA" id="ARBA00043149"/>
    </source>
</evidence>
<dbReference type="SUPFAM" id="SSF53067">
    <property type="entry name" value="Actin-like ATPase domain"/>
    <property type="match status" value="2"/>
</dbReference>
<dbReference type="InterPro" id="IPR043129">
    <property type="entry name" value="ATPase_NBD"/>
</dbReference>
<dbReference type="EMBL" id="CP021920">
    <property type="protein sequence ID" value="ASB91343.1"/>
    <property type="molecule type" value="Genomic_DNA"/>
</dbReference>
<dbReference type="GO" id="GO:0004370">
    <property type="term" value="F:glycerol kinase activity"/>
    <property type="evidence" value="ECO:0007669"/>
    <property type="project" value="UniProtKB-EC"/>
</dbReference>
<organism evidence="10 11">
    <name type="scientific">Bacillus sonorensis</name>
    <dbReference type="NCBI Taxonomy" id="119858"/>
    <lineage>
        <taxon>Bacteria</taxon>
        <taxon>Bacillati</taxon>
        <taxon>Bacillota</taxon>
        <taxon>Bacilli</taxon>
        <taxon>Bacillales</taxon>
        <taxon>Bacillaceae</taxon>
        <taxon>Bacillus</taxon>
    </lineage>
</organism>
<dbReference type="InterPro" id="IPR018484">
    <property type="entry name" value="FGGY_N"/>
</dbReference>
<keyword evidence="4 10" id="KW-0418">Kinase</keyword>
<evidence type="ECO:0000313" key="11">
    <source>
        <dbReference type="Proteomes" id="UP000196877"/>
    </source>
</evidence>
<dbReference type="CDD" id="cd07769">
    <property type="entry name" value="ASKHA_NBD_FGGY_GK"/>
    <property type="match status" value="1"/>
</dbReference>
<dbReference type="PROSITE" id="PS00933">
    <property type="entry name" value="FGGY_KINASES_1"/>
    <property type="match status" value="1"/>
</dbReference>
<evidence type="ECO:0000256" key="6">
    <source>
        <dbReference type="ARBA" id="ARBA00022840"/>
    </source>
</evidence>
<dbReference type="Proteomes" id="UP000196877">
    <property type="component" value="Chromosome"/>
</dbReference>
<dbReference type="PANTHER" id="PTHR10196">
    <property type="entry name" value="SUGAR KINASE"/>
    <property type="match status" value="1"/>
</dbReference>
<dbReference type="InterPro" id="IPR000577">
    <property type="entry name" value="Carb_kinase_FGGY"/>
</dbReference>
<gene>
    <name evidence="10" type="ORF">S101395_04855</name>
</gene>
<keyword evidence="3" id="KW-0547">Nucleotide-binding</keyword>
<evidence type="ECO:0000256" key="4">
    <source>
        <dbReference type="ARBA" id="ARBA00022777"/>
    </source>
</evidence>
<dbReference type="Pfam" id="PF00370">
    <property type="entry name" value="FGGY_N"/>
    <property type="match status" value="1"/>
</dbReference>